<feature type="compositionally biased region" description="Acidic residues" evidence="1">
    <location>
        <begin position="1"/>
        <end position="10"/>
    </location>
</feature>
<feature type="region of interest" description="Disordered" evidence="1">
    <location>
        <begin position="71"/>
        <end position="105"/>
    </location>
</feature>
<organism evidence="2 3">
    <name type="scientific">Lentinula aciculospora</name>
    <dbReference type="NCBI Taxonomy" id="153920"/>
    <lineage>
        <taxon>Eukaryota</taxon>
        <taxon>Fungi</taxon>
        <taxon>Dikarya</taxon>
        <taxon>Basidiomycota</taxon>
        <taxon>Agaricomycotina</taxon>
        <taxon>Agaricomycetes</taxon>
        <taxon>Agaricomycetidae</taxon>
        <taxon>Agaricales</taxon>
        <taxon>Marasmiineae</taxon>
        <taxon>Omphalotaceae</taxon>
        <taxon>Lentinula</taxon>
    </lineage>
</organism>
<protein>
    <submittedName>
        <fullName evidence="2">Uncharacterized protein</fullName>
    </submittedName>
</protein>
<reference evidence="2" key="1">
    <citation type="submission" date="2022-08" db="EMBL/GenBank/DDBJ databases">
        <title>A Global Phylogenomic Analysis of the Shiitake Genus Lentinula.</title>
        <authorList>
            <consortium name="DOE Joint Genome Institute"/>
            <person name="Sierra-Patev S."/>
            <person name="Min B."/>
            <person name="Naranjo-Ortiz M."/>
            <person name="Looney B."/>
            <person name="Konkel Z."/>
            <person name="Slot J.C."/>
            <person name="Sakamoto Y."/>
            <person name="Steenwyk J.L."/>
            <person name="Rokas A."/>
            <person name="Carro J."/>
            <person name="Camarero S."/>
            <person name="Ferreira P."/>
            <person name="Molpeceres G."/>
            <person name="Ruiz-Duenas F.J."/>
            <person name="Serrano A."/>
            <person name="Henrissat B."/>
            <person name="Drula E."/>
            <person name="Hughes K.W."/>
            <person name="Mata J.L."/>
            <person name="Ishikawa N.K."/>
            <person name="Vargas-Isla R."/>
            <person name="Ushijima S."/>
            <person name="Smith C.A."/>
            <person name="Ahrendt S."/>
            <person name="Andreopoulos W."/>
            <person name="He G."/>
            <person name="Labutti K."/>
            <person name="Lipzen A."/>
            <person name="Ng V."/>
            <person name="Riley R."/>
            <person name="Sandor L."/>
            <person name="Barry K."/>
            <person name="Martinez A.T."/>
            <person name="Xiao Y."/>
            <person name="Gibbons J.G."/>
            <person name="Terashima K."/>
            <person name="Grigoriev I.V."/>
            <person name="Hibbett D.S."/>
        </authorList>
    </citation>
    <scope>NUCLEOTIDE SEQUENCE</scope>
    <source>
        <strain evidence="2">JLM2183</strain>
    </source>
</reference>
<keyword evidence="3" id="KW-1185">Reference proteome</keyword>
<gene>
    <name evidence="2" type="ORF">J3R30DRAFT_3822378</name>
</gene>
<sequence>MNDEQEDEKSDEDKTTQLQLEAEKQTAKKQEEEKLVEESIVKAKADTLKRLAEEEETQNCWRAQALTELQEQREHAARAASQKTGATTSSREPSSSMKKFYKPASMVHNTPDVEIRVLKRERVVPQIGSAPDLDDEPPPPTPSHSCEACI</sequence>
<evidence type="ECO:0000313" key="2">
    <source>
        <dbReference type="EMBL" id="KAJ4469883.1"/>
    </source>
</evidence>
<comment type="caution">
    <text evidence="2">The sequence shown here is derived from an EMBL/GenBank/DDBJ whole genome shotgun (WGS) entry which is preliminary data.</text>
</comment>
<feature type="region of interest" description="Disordered" evidence="1">
    <location>
        <begin position="1"/>
        <end position="38"/>
    </location>
</feature>
<feature type="compositionally biased region" description="Polar residues" evidence="1">
    <location>
        <begin position="81"/>
        <end position="97"/>
    </location>
</feature>
<name>A0A9W8ZZ37_9AGAR</name>
<proteinExistence type="predicted"/>
<dbReference type="AlphaFoldDB" id="A0A9W8ZZ37"/>
<evidence type="ECO:0000313" key="3">
    <source>
        <dbReference type="Proteomes" id="UP001150266"/>
    </source>
</evidence>
<evidence type="ECO:0000256" key="1">
    <source>
        <dbReference type="SAM" id="MobiDB-lite"/>
    </source>
</evidence>
<dbReference type="Proteomes" id="UP001150266">
    <property type="component" value="Unassembled WGS sequence"/>
</dbReference>
<feature type="compositionally biased region" description="Basic and acidic residues" evidence="1">
    <location>
        <begin position="11"/>
        <end position="38"/>
    </location>
</feature>
<dbReference type="EMBL" id="JAOTPV010000030">
    <property type="protein sequence ID" value="KAJ4469883.1"/>
    <property type="molecule type" value="Genomic_DNA"/>
</dbReference>
<feature type="region of interest" description="Disordered" evidence="1">
    <location>
        <begin position="125"/>
        <end position="150"/>
    </location>
</feature>
<accession>A0A9W8ZZ37</accession>